<keyword evidence="4" id="KW-1185">Reference proteome</keyword>
<dbReference type="OrthoDB" id="9793251at2"/>
<accession>A0A2T3JET0</accession>
<dbReference type="RefSeq" id="WP_107243533.1">
    <property type="nucleotide sequence ID" value="NZ_PYMJ01000015.1"/>
</dbReference>
<name>A0A2T3JET0_9GAMM</name>
<feature type="domain" description="Lcl C-terminal" evidence="2">
    <location>
        <begin position="46"/>
        <end position="175"/>
    </location>
</feature>
<dbReference type="AlphaFoldDB" id="A0A2T3JET0"/>
<dbReference type="InterPro" id="IPR011460">
    <property type="entry name" value="Lcl_C"/>
</dbReference>
<comment type="caution">
    <text evidence="3">The sequence shown here is derived from an EMBL/GenBank/DDBJ whole genome shotgun (WGS) entry which is preliminary data.</text>
</comment>
<evidence type="ECO:0000259" key="2">
    <source>
        <dbReference type="Pfam" id="PF07603"/>
    </source>
</evidence>
<evidence type="ECO:0000313" key="3">
    <source>
        <dbReference type="EMBL" id="PSU47388.1"/>
    </source>
</evidence>
<proteinExistence type="predicted"/>
<feature type="chain" id="PRO_5015712451" evidence="1">
    <location>
        <begin position="22"/>
        <end position="189"/>
    </location>
</feature>
<dbReference type="Proteomes" id="UP000240987">
    <property type="component" value="Unassembled WGS sequence"/>
</dbReference>
<dbReference type="PROSITE" id="PS51257">
    <property type="entry name" value="PROKAR_LIPOPROTEIN"/>
    <property type="match status" value="1"/>
</dbReference>
<dbReference type="EMBL" id="PYMJ01000015">
    <property type="protein sequence ID" value="PSU47388.1"/>
    <property type="molecule type" value="Genomic_DNA"/>
</dbReference>
<protein>
    <submittedName>
        <fullName evidence="3">DUF1566 domain-containing protein</fullName>
    </submittedName>
</protein>
<keyword evidence="1" id="KW-0732">Signal</keyword>
<evidence type="ECO:0000256" key="1">
    <source>
        <dbReference type="SAM" id="SignalP"/>
    </source>
</evidence>
<dbReference type="PANTHER" id="PTHR35812:SF1">
    <property type="entry name" value="LIPOPROTEIN"/>
    <property type="match status" value="1"/>
</dbReference>
<evidence type="ECO:0000313" key="4">
    <source>
        <dbReference type="Proteomes" id="UP000240987"/>
    </source>
</evidence>
<dbReference type="PANTHER" id="PTHR35812">
    <property type="entry name" value="LIPOPROTEIN"/>
    <property type="match status" value="1"/>
</dbReference>
<dbReference type="Pfam" id="PF07603">
    <property type="entry name" value="Lcl_C"/>
    <property type="match status" value="1"/>
</dbReference>
<sequence>MNKTLTAALLVVSACSSYVQAATEAQICIQAPRTAPDGRFEVNQNGTVKDLKTDLTWMRCLVGMKWDGTSCINEPLLQTWQPALQTVKNINTNTKHYLYQLGGVTEWRLPNIKELQSIHESSCYQPAINEYAFPNIGKDIYSNASTVWSSTPAHWSKDLFVFGVGDGSVSRRDGSSAWAEYSMLLVANQ</sequence>
<organism evidence="3 4">
    <name type="scientific">Photobacterium frigidiphilum</name>
    <dbReference type="NCBI Taxonomy" id="264736"/>
    <lineage>
        <taxon>Bacteria</taxon>
        <taxon>Pseudomonadati</taxon>
        <taxon>Pseudomonadota</taxon>
        <taxon>Gammaproteobacteria</taxon>
        <taxon>Vibrionales</taxon>
        <taxon>Vibrionaceae</taxon>
        <taxon>Photobacterium</taxon>
    </lineage>
</organism>
<feature type="signal peptide" evidence="1">
    <location>
        <begin position="1"/>
        <end position="21"/>
    </location>
</feature>
<gene>
    <name evidence="3" type="ORF">C9J12_15435</name>
</gene>
<reference evidence="3 4" key="1">
    <citation type="submission" date="2018-01" db="EMBL/GenBank/DDBJ databases">
        <title>Whole genome sequencing of Histamine producing bacteria.</title>
        <authorList>
            <person name="Butler K."/>
        </authorList>
    </citation>
    <scope>NUCLEOTIDE SEQUENCE [LARGE SCALE GENOMIC DNA]</scope>
    <source>
        <strain evidence="3 4">JCM 12947</strain>
    </source>
</reference>